<comment type="caution">
    <text evidence="2">The sequence shown here is derived from an EMBL/GenBank/DDBJ whole genome shotgun (WGS) entry which is preliminary data.</text>
</comment>
<dbReference type="EMBL" id="JAMKFB020000018">
    <property type="protein sequence ID" value="KAL0167551.1"/>
    <property type="molecule type" value="Genomic_DNA"/>
</dbReference>
<dbReference type="InterPro" id="IPR039919">
    <property type="entry name" value="ARHGEF10/ARHGEF17"/>
</dbReference>
<dbReference type="GO" id="GO:0005085">
    <property type="term" value="F:guanyl-nucleotide exchange factor activity"/>
    <property type="evidence" value="ECO:0007669"/>
    <property type="project" value="UniProtKB-KW"/>
</dbReference>
<proteinExistence type="predicted"/>
<keyword evidence="3" id="KW-1185">Reference proteome</keyword>
<gene>
    <name evidence="2" type="ORF">M9458_035773</name>
</gene>
<dbReference type="AlphaFoldDB" id="A0ABD0P301"/>
<dbReference type="Proteomes" id="UP001529510">
    <property type="component" value="Unassembled WGS sequence"/>
</dbReference>
<evidence type="ECO:0000313" key="2">
    <source>
        <dbReference type="EMBL" id="KAL0167551.1"/>
    </source>
</evidence>
<dbReference type="PANTHER" id="PTHR12877:SF15">
    <property type="entry name" value="RHO GUANINE NUCLEOTIDE EXCHANGE FACTOR 17"/>
    <property type="match status" value="1"/>
</dbReference>
<accession>A0ABD0P301</accession>
<evidence type="ECO:0000313" key="3">
    <source>
        <dbReference type="Proteomes" id="UP001529510"/>
    </source>
</evidence>
<keyword evidence="1" id="KW-0344">Guanine-nucleotide releasing factor</keyword>
<reference evidence="2 3" key="1">
    <citation type="submission" date="2024-05" db="EMBL/GenBank/DDBJ databases">
        <title>Genome sequencing and assembly of Indian major carp, Cirrhinus mrigala (Hamilton, 1822).</title>
        <authorList>
            <person name="Mohindra V."/>
            <person name="Chowdhury L.M."/>
            <person name="Lal K."/>
            <person name="Jena J.K."/>
        </authorList>
    </citation>
    <scope>NUCLEOTIDE SEQUENCE [LARGE SCALE GENOMIC DNA]</scope>
    <source>
        <strain evidence="2">CM1030</strain>
        <tissue evidence="2">Blood</tissue>
    </source>
</reference>
<name>A0ABD0P301_CIRMR</name>
<protein>
    <submittedName>
        <fullName evidence="2">Uncharacterized protein</fullName>
    </submittedName>
</protein>
<feature type="non-terminal residue" evidence="2">
    <location>
        <position position="54"/>
    </location>
</feature>
<evidence type="ECO:0000256" key="1">
    <source>
        <dbReference type="ARBA" id="ARBA00022658"/>
    </source>
</evidence>
<organism evidence="2 3">
    <name type="scientific">Cirrhinus mrigala</name>
    <name type="common">Mrigala</name>
    <dbReference type="NCBI Taxonomy" id="683832"/>
    <lineage>
        <taxon>Eukaryota</taxon>
        <taxon>Metazoa</taxon>
        <taxon>Chordata</taxon>
        <taxon>Craniata</taxon>
        <taxon>Vertebrata</taxon>
        <taxon>Euteleostomi</taxon>
        <taxon>Actinopterygii</taxon>
        <taxon>Neopterygii</taxon>
        <taxon>Teleostei</taxon>
        <taxon>Ostariophysi</taxon>
        <taxon>Cypriniformes</taxon>
        <taxon>Cyprinidae</taxon>
        <taxon>Labeoninae</taxon>
        <taxon>Labeonini</taxon>
        <taxon>Cirrhinus</taxon>
    </lineage>
</organism>
<sequence length="54" mass="6088">LQRRDSARRRASTLLPVKSNLLVISGGDGYEDFRLTNSSETVGRDDSTNHLLLW</sequence>
<feature type="non-terminal residue" evidence="2">
    <location>
        <position position="1"/>
    </location>
</feature>
<dbReference type="PANTHER" id="PTHR12877">
    <property type="entry name" value="RHO GUANINE NUCLEOTIDE EXCHANGE FACTOR"/>
    <property type="match status" value="1"/>
</dbReference>